<dbReference type="Gene3D" id="1.10.540.10">
    <property type="entry name" value="Acyl-CoA dehydrogenase/oxidase, N-terminal domain"/>
    <property type="match status" value="1"/>
</dbReference>
<reference evidence="10 11" key="1">
    <citation type="submission" date="2020-07" db="EMBL/GenBank/DDBJ databases">
        <title>Streptomyces isolated from Indian soil.</title>
        <authorList>
            <person name="Mandal S."/>
            <person name="Maiti P.K."/>
        </authorList>
    </citation>
    <scope>NUCLEOTIDE SEQUENCE [LARGE SCALE GENOMIC DNA]</scope>
    <source>
        <strain evidence="10 11">PSKA28</strain>
    </source>
</reference>
<accession>A0A7W0DIM2</accession>
<evidence type="ECO:0000256" key="3">
    <source>
        <dbReference type="ARBA" id="ARBA00022630"/>
    </source>
</evidence>
<evidence type="ECO:0000259" key="7">
    <source>
        <dbReference type="Pfam" id="PF00441"/>
    </source>
</evidence>
<evidence type="ECO:0000256" key="5">
    <source>
        <dbReference type="ARBA" id="ARBA00023002"/>
    </source>
</evidence>
<dbReference type="InterPro" id="IPR006091">
    <property type="entry name" value="Acyl-CoA_Oxase/DH_mid-dom"/>
</dbReference>
<evidence type="ECO:0000256" key="4">
    <source>
        <dbReference type="ARBA" id="ARBA00022827"/>
    </source>
</evidence>
<keyword evidence="4 6" id="KW-0274">FAD</keyword>
<organism evidence="10 11">
    <name type="scientific">Streptomyces himalayensis subsp. himalayensis</name>
    <dbReference type="NCBI Taxonomy" id="2756131"/>
    <lineage>
        <taxon>Bacteria</taxon>
        <taxon>Bacillati</taxon>
        <taxon>Actinomycetota</taxon>
        <taxon>Actinomycetes</taxon>
        <taxon>Kitasatosporales</taxon>
        <taxon>Streptomycetaceae</taxon>
        <taxon>Streptomyces</taxon>
        <taxon>Streptomyces himalayensis</taxon>
    </lineage>
</organism>
<dbReference type="Gene3D" id="1.20.140.10">
    <property type="entry name" value="Butyryl-CoA Dehydrogenase, subunit A, domain 3"/>
    <property type="match status" value="1"/>
</dbReference>
<comment type="similarity">
    <text evidence="2 6">Belongs to the acyl-CoA dehydrogenase family.</text>
</comment>
<dbReference type="InterPro" id="IPR009100">
    <property type="entry name" value="AcylCoA_DH/oxidase_NM_dom_sf"/>
</dbReference>
<dbReference type="SUPFAM" id="SSF47203">
    <property type="entry name" value="Acyl-CoA dehydrogenase C-terminal domain-like"/>
    <property type="match status" value="1"/>
</dbReference>
<keyword evidence="3 6" id="KW-0285">Flavoprotein</keyword>
<dbReference type="InterPro" id="IPR052161">
    <property type="entry name" value="Mycobact_Acyl-CoA_DH"/>
</dbReference>
<dbReference type="InterPro" id="IPR046373">
    <property type="entry name" value="Acyl-CoA_Oxase/DH_mid-dom_sf"/>
</dbReference>
<gene>
    <name evidence="10" type="ORF">H1D24_06415</name>
</gene>
<dbReference type="PANTHER" id="PTHR43292:SF3">
    <property type="entry name" value="ACYL-COA DEHYDROGENASE FADE29"/>
    <property type="match status" value="1"/>
</dbReference>
<dbReference type="Pfam" id="PF00441">
    <property type="entry name" value="Acyl-CoA_dh_1"/>
    <property type="match status" value="1"/>
</dbReference>
<dbReference type="Pfam" id="PF02770">
    <property type="entry name" value="Acyl-CoA_dh_M"/>
    <property type="match status" value="1"/>
</dbReference>
<evidence type="ECO:0000259" key="9">
    <source>
        <dbReference type="Pfam" id="PF02771"/>
    </source>
</evidence>
<dbReference type="InterPro" id="IPR013786">
    <property type="entry name" value="AcylCoA_DH/ox_N"/>
</dbReference>
<evidence type="ECO:0000256" key="6">
    <source>
        <dbReference type="RuleBase" id="RU362125"/>
    </source>
</evidence>
<dbReference type="Pfam" id="PF02771">
    <property type="entry name" value="Acyl-CoA_dh_N"/>
    <property type="match status" value="1"/>
</dbReference>
<evidence type="ECO:0000313" key="11">
    <source>
        <dbReference type="Proteomes" id="UP000545761"/>
    </source>
</evidence>
<protein>
    <submittedName>
        <fullName evidence="10">Acyl-CoA dehydrogenase family protein</fullName>
    </submittedName>
</protein>
<proteinExistence type="inferred from homology"/>
<sequence>MHLAPTVRQQQLRAELRTYFRDLMPDGPPAAGDAEGRRRLLRRMGRDGLLGLGWPVEYGGQGRGPDEQFVFFDEAYRAGAPVSMVTLNTVGPTLMKYGTQEQKDRFLPGILSGDIVFAIGYSEPSAGTDLASLRTRAVRDGADGGDWLIDGQKIFTSNAQHADWIWLACRTDPDAPKHQGISIILVPTDAPGFSWTPIETVGGLTTTATYYDGIRVPASNLVGDENGGWGLITNQLNHERVALAALGMQAEDMYEAVLAAARAPDPVTGERRIDAPWVRSRLAEVHARLAATRLLNWRLVGDVGAGRLVPGDASGVKFAGTESAVEAYRMCQEIAGEAGLARAGSPGAFGDGELERMNRAAQINTFGGGVSEVQREIVATMRLGMHRGRR</sequence>
<dbReference type="GO" id="GO:0016627">
    <property type="term" value="F:oxidoreductase activity, acting on the CH-CH group of donors"/>
    <property type="evidence" value="ECO:0007669"/>
    <property type="project" value="InterPro"/>
</dbReference>
<dbReference type="InterPro" id="IPR009075">
    <property type="entry name" value="AcylCo_DH/oxidase_C"/>
</dbReference>
<dbReference type="SUPFAM" id="SSF56645">
    <property type="entry name" value="Acyl-CoA dehydrogenase NM domain-like"/>
    <property type="match status" value="1"/>
</dbReference>
<dbReference type="PANTHER" id="PTHR43292">
    <property type="entry name" value="ACYL-COA DEHYDROGENASE"/>
    <property type="match status" value="1"/>
</dbReference>
<dbReference type="GO" id="GO:0005886">
    <property type="term" value="C:plasma membrane"/>
    <property type="evidence" value="ECO:0007669"/>
    <property type="project" value="TreeGrafter"/>
</dbReference>
<name>A0A7W0DIM2_9ACTN</name>
<dbReference type="Proteomes" id="UP000545761">
    <property type="component" value="Unassembled WGS sequence"/>
</dbReference>
<evidence type="ECO:0000259" key="8">
    <source>
        <dbReference type="Pfam" id="PF02770"/>
    </source>
</evidence>
<feature type="domain" description="Acyl-CoA oxidase/dehydrogenase middle" evidence="8">
    <location>
        <begin position="118"/>
        <end position="209"/>
    </location>
</feature>
<dbReference type="Gene3D" id="2.40.110.10">
    <property type="entry name" value="Butyryl-CoA Dehydrogenase, subunit A, domain 2"/>
    <property type="match status" value="1"/>
</dbReference>
<feature type="domain" description="Acyl-CoA dehydrogenase/oxidase N-terminal" evidence="9">
    <location>
        <begin position="8"/>
        <end position="114"/>
    </location>
</feature>
<dbReference type="RefSeq" id="WP_181656367.1">
    <property type="nucleotide sequence ID" value="NZ_JACEHE010000002.1"/>
</dbReference>
<comment type="caution">
    <text evidence="10">The sequence shown here is derived from an EMBL/GenBank/DDBJ whole genome shotgun (WGS) entry which is preliminary data.</text>
</comment>
<dbReference type="GO" id="GO:0050660">
    <property type="term" value="F:flavin adenine dinucleotide binding"/>
    <property type="evidence" value="ECO:0007669"/>
    <property type="project" value="InterPro"/>
</dbReference>
<evidence type="ECO:0000256" key="1">
    <source>
        <dbReference type="ARBA" id="ARBA00001974"/>
    </source>
</evidence>
<keyword evidence="5 6" id="KW-0560">Oxidoreductase</keyword>
<evidence type="ECO:0000313" key="10">
    <source>
        <dbReference type="EMBL" id="MBA2945465.1"/>
    </source>
</evidence>
<dbReference type="EMBL" id="JACEHE010000002">
    <property type="protein sequence ID" value="MBA2945465.1"/>
    <property type="molecule type" value="Genomic_DNA"/>
</dbReference>
<evidence type="ECO:0000256" key="2">
    <source>
        <dbReference type="ARBA" id="ARBA00009347"/>
    </source>
</evidence>
<dbReference type="AlphaFoldDB" id="A0A7W0DIM2"/>
<feature type="domain" description="Acyl-CoA dehydrogenase/oxidase C-terminal" evidence="7">
    <location>
        <begin position="226"/>
        <end position="379"/>
    </location>
</feature>
<dbReference type="InterPro" id="IPR036250">
    <property type="entry name" value="AcylCo_DH-like_C"/>
</dbReference>
<dbReference type="InterPro" id="IPR037069">
    <property type="entry name" value="AcylCoA_DH/ox_N_sf"/>
</dbReference>
<comment type="cofactor">
    <cofactor evidence="1 6">
        <name>FAD</name>
        <dbReference type="ChEBI" id="CHEBI:57692"/>
    </cofactor>
</comment>